<proteinExistence type="predicted"/>
<organism evidence="1 2">
    <name type="scientific">Lophiotrema nucula</name>
    <dbReference type="NCBI Taxonomy" id="690887"/>
    <lineage>
        <taxon>Eukaryota</taxon>
        <taxon>Fungi</taxon>
        <taxon>Dikarya</taxon>
        <taxon>Ascomycota</taxon>
        <taxon>Pezizomycotina</taxon>
        <taxon>Dothideomycetes</taxon>
        <taxon>Pleosporomycetidae</taxon>
        <taxon>Pleosporales</taxon>
        <taxon>Lophiotremataceae</taxon>
        <taxon>Lophiotrema</taxon>
    </lineage>
</organism>
<gene>
    <name evidence="1" type="ORF">BDV96DRAFT_310010</name>
</gene>
<dbReference type="Proteomes" id="UP000799770">
    <property type="component" value="Unassembled WGS sequence"/>
</dbReference>
<evidence type="ECO:0000313" key="1">
    <source>
        <dbReference type="EMBL" id="KAF2106910.1"/>
    </source>
</evidence>
<dbReference type="OrthoDB" id="5429427at2759"/>
<protein>
    <submittedName>
        <fullName evidence="1">Uncharacterized protein</fullName>
    </submittedName>
</protein>
<accession>A0A6A5YIV9</accession>
<name>A0A6A5YIV9_9PLEO</name>
<dbReference type="AlphaFoldDB" id="A0A6A5YIV9"/>
<evidence type="ECO:0000313" key="2">
    <source>
        <dbReference type="Proteomes" id="UP000799770"/>
    </source>
</evidence>
<keyword evidence="2" id="KW-1185">Reference proteome</keyword>
<reference evidence="1" key="1">
    <citation type="journal article" date="2020" name="Stud. Mycol.">
        <title>101 Dothideomycetes genomes: a test case for predicting lifestyles and emergence of pathogens.</title>
        <authorList>
            <person name="Haridas S."/>
            <person name="Albert R."/>
            <person name="Binder M."/>
            <person name="Bloem J."/>
            <person name="Labutti K."/>
            <person name="Salamov A."/>
            <person name="Andreopoulos B."/>
            <person name="Baker S."/>
            <person name="Barry K."/>
            <person name="Bills G."/>
            <person name="Bluhm B."/>
            <person name="Cannon C."/>
            <person name="Castanera R."/>
            <person name="Culley D."/>
            <person name="Daum C."/>
            <person name="Ezra D."/>
            <person name="Gonzalez J."/>
            <person name="Henrissat B."/>
            <person name="Kuo A."/>
            <person name="Liang C."/>
            <person name="Lipzen A."/>
            <person name="Lutzoni F."/>
            <person name="Magnuson J."/>
            <person name="Mondo S."/>
            <person name="Nolan M."/>
            <person name="Ohm R."/>
            <person name="Pangilinan J."/>
            <person name="Park H.-J."/>
            <person name="Ramirez L."/>
            <person name="Alfaro M."/>
            <person name="Sun H."/>
            <person name="Tritt A."/>
            <person name="Yoshinaga Y."/>
            <person name="Zwiers L.-H."/>
            <person name="Turgeon B."/>
            <person name="Goodwin S."/>
            <person name="Spatafora J."/>
            <person name="Crous P."/>
            <person name="Grigoriev I."/>
        </authorList>
    </citation>
    <scope>NUCLEOTIDE SEQUENCE</scope>
    <source>
        <strain evidence="1">CBS 627.86</strain>
    </source>
</reference>
<sequence length="96" mass="11152">MMTDDALKRAQLLIKNGFQDVFVAKITPSALRPVNLTIHFDNEAVQLPVWQTKEKDTFIPTSSIRRHLRVNHAISQLSEWFAVEDIPRSMITMIYR</sequence>
<dbReference type="EMBL" id="ML977358">
    <property type="protein sequence ID" value="KAF2106910.1"/>
    <property type="molecule type" value="Genomic_DNA"/>
</dbReference>